<gene>
    <name evidence="2" type="ORF">E4N86_04585</name>
</gene>
<dbReference type="SUPFAM" id="SSF50341">
    <property type="entry name" value="CheW-like"/>
    <property type="match status" value="1"/>
</dbReference>
<dbReference type="PANTHER" id="PTHR22617">
    <property type="entry name" value="CHEMOTAXIS SENSOR HISTIDINE KINASE-RELATED"/>
    <property type="match status" value="1"/>
</dbReference>
<dbReference type="Pfam" id="PF01584">
    <property type="entry name" value="CheW"/>
    <property type="match status" value="1"/>
</dbReference>
<proteinExistence type="predicted"/>
<dbReference type="SMART" id="SM00260">
    <property type="entry name" value="CheW"/>
    <property type="match status" value="1"/>
</dbReference>
<protein>
    <submittedName>
        <fullName evidence="2">Chemotaxis protein CheW</fullName>
    </submittedName>
</protein>
<dbReference type="InterPro" id="IPR002545">
    <property type="entry name" value="CheW-lke_dom"/>
</dbReference>
<name>A0A9Q9EWI3_TREDN</name>
<dbReference type="Gene3D" id="2.40.50.180">
    <property type="entry name" value="CheA-289, Domain 4"/>
    <property type="match status" value="1"/>
</dbReference>
<dbReference type="InterPro" id="IPR036061">
    <property type="entry name" value="CheW-like_dom_sf"/>
</dbReference>
<dbReference type="RefSeq" id="WP_253684409.1">
    <property type="nucleotide sequence ID" value="NZ_CP038800.1"/>
</dbReference>
<dbReference type="PROSITE" id="PS50851">
    <property type="entry name" value="CHEW"/>
    <property type="match status" value="1"/>
</dbReference>
<sequence>MANAGGLNKKAKVENDDLLKLVTFQLGEELYGVEIMDVDQIVRVQDVRPIPNAPYYVEGIFNLRSEIIPVISLHKRFHIKKASLDEGDEFLGGFIIIKVENNKIGIIIDRVARVVDVKKDEVQPPPQMIAGIGAEYINGVVRRDPGYLIILDIHRLFNPKELQKITNL</sequence>
<dbReference type="Gene3D" id="2.30.30.40">
    <property type="entry name" value="SH3 Domains"/>
    <property type="match status" value="1"/>
</dbReference>
<dbReference type="GO" id="GO:0006935">
    <property type="term" value="P:chemotaxis"/>
    <property type="evidence" value="ECO:0007669"/>
    <property type="project" value="InterPro"/>
</dbReference>
<dbReference type="InterPro" id="IPR039315">
    <property type="entry name" value="CheW"/>
</dbReference>
<reference evidence="2" key="1">
    <citation type="submission" date="2020-04" db="EMBL/GenBank/DDBJ databases">
        <title>Comparative genomics of oral phylogroup-2 Treponema strains.</title>
        <authorList>
            <person name="Zeng H."/>
            <person name="Chan Y.K."/>
            <person name="Watt R.M."/>
        </authorList>
    </citation>
    <scope>NUCLEOTIDE SEQUENCE</scope>
    <source>
        <strain evidence="2">OMZ 905</strain>
    </source>
</reference>
<dbReference type="PANTHER" id="PTHR22617:SF23">
    <property type="entry name" value="CHEMOTAXIS PROTEIN CHEW"/>
    <property type="match status" value="1"/>
</dbReference>
<accession>A0A9Q9EWI3</accession>
<evidence type="ECO:0000259" key="1">
    <source>
        <dbReference type="PROSITE" id="PS50851"/>
    </source>
</evidence>
<dbReference type="GO" id="GO:0005829">
    <property type="term" value="C:cytosol"/>
    <property type="evidence" value="ECO:0007669"/>
    <property type="project" value="TreeGrafter"/>
</dbReference>
<organism evidence="2 3">
    <name type="scientific">Treponema denticola</name>
    <dbReference type="NCBI Taxonomy" id="158"/>
    <lineage>
        <taxon>Bacteria</taxon>
        <taxon>Pseudomonadati</taxon>
        <taxon>Spirochaetota</taxon>
        <taxon>Spirochaetia</taxon>
        <taxon>Spirochaetales</taxon>
        <taxon>Treponemataceae</taxon>
        <taxon>Treponema</taxon>
    </lineage>
</organism>
<dbReference type="Proteomes" id="UP001056981">
    <property type="component" value="Chromosome"/>
</dbReference>
<evidence type="ECO:0000313" key="2">
    <source>
        <dbReference type="EMBL" id="UTD00018.1"/>
    </source>
</evidence>
<dbReference type="EMBL" id="CP051635">
    <property type="protein sequence ID" value="UTD00018.1"/>
    <property type="molecule type" value="Genomic_DNA"/>
</dbReference>
<feature type="domain" description="CheW-like" evidence="1">
    <location>
        <begin position="18"/>
        <end position="162"/>
    </location>
</feature>
<dbReference type="AlphaFoldDB" id="A0A9Q9EWI3"/>
<dbReference type="GO" id="GO:0007165">
    <property type="term" value="P:signal transduction"/>
    <property type="evidence" value="ECO:0007669"/>
    <property type="project" value="InterPro"/>
</dbReference>
<evidence type="ECO:0000313" key="3">
    <source>
        <dbReference type="Proteomes" id="UP001056981"/>
    </source>
</evidence>
<dbReference type="CDD" id="cd00732">
    <property type="entry name" value="CheW"/>
    <property type="match status" value="1"/>
</dbReference>